<keyword evidence="3" id="KW-1185">Reference proteome</keyword>
<reference evidence="2 3" key="1">
    <citation type="journal article" date="2023" name="Plant Dis.">
        <title>First Report of Diplodia intermedia Causing Canker and Dieback Diseases on Apple Trees in Canada.</title>
        <authorList>
            <person name="Ellouze W."/>
            <person name="Ilyukhin E."/>
            <person name="Sulman M."/>
            <person name="Ali S."/>
        </authorList>
    </citation>
    <scope>NUCLEOTIDE SEQUENCE [LARGE SCALE GENOMIC DNA]</scope>
    <source>
        <strain evidence="2 3">M45-28</strain>
    </source>
</reference>
<organism evidence="2 3">
    <name type="scientific">Diplodia intermedia</name>
    <dbReference type="NCBI Taxonomy" id="856260"/>
    <lineage>
        <taxon>Eukaryota</taxon>
        <taxon>Fungi</taxon>
        <taxon>Dikarya</taxon>
        <taxon>Ascomycota</taxon>
        <taxon>Pezizomycotina</taxon>
        <taxon>Dothideomycetes</taxon>
        <taxon>Dothideomycetes incertae sedis</taxon>
        <taxon>Botryosphaeriales</taxon>
        <taxon>Botryosphaeriaceae</taxon>
        <taxon>Diplodia</taxon>
    </lineage>
</organism>
<dbReference type="EMBL" id="JAKEKT020000013">
    <property type="protein sequence ID" value="KAL1647141.1"/>
    <property type="molecule type" value="Genomic_DNA"/>
</dbReference>
<feature type="compositionally biased region" description="Basic and acidic residues" evidence="1">
    <location>
        <begin position="149"/>
        <end position="160"/>
    </location>
</feature>
<accession>A0ABR3TYA8</accession>
<proteinExistence type="predicted"/>
<protein>
    <submittedName>
        <fullName evidence="2">Uncharacterized protein</fullName>
    </submittedName>
</protein>
<feature type="region of interest" description="Disordered" evidence="1">
    <location>
        <begin position="132"/>
        <end position="160"/>
    </location>
</feature>
<dbReference type="Proteomes" id="UP001521184">
    <property type="component" value="Unassembled WGS sequence"/>
</dbReference>
<sequence length="189" mass="20652">MSASKLEAAKAIRNRLRAPTADERIELVTRMVTAIERDHPDRFTEVLDIVIGVYEASEKFVKEVQNESLTRSVPTHLPKETNRVVEPSRNGVSHSSPGALEKATRDRVSVLRSRLKSAVEAAARGDHLRANSDIGKTAQVTNTSKAAKRSGDDSVAKEPKKAKIANKASKAKTVAFQDGGEDDGEYIYI</sequence>
<evidence type="ECO:0000313" key="3">
    <source>
        <dbReference type="Proteomes" id="UP001521184"/>
    </source>
</evidence>
<gene>
    <name evidence="2" type="ORF">SLS58_002912</name>
</gene>
<comment type="caution">
    <text evidence="2">The sequence shown here is derived from an EMBL/GenBank/DDBJ whole genome shotgun (WGS) entry which is preliminary data.</text>
</comment>
<evidence type="ECO:0000256" key="1">
    <source>
        <dbReference type="SAM" id="MobiDB-lite"/>
    </source>
</evidence>
<feature type="region of interest" description="Disordered" evidence="1">
    <location>
        <begin position="84"/>
        <end position="105"/>
    </location>
</feature>
<evidence type="ECO:0000313" key="2">
    <source>
        <dbReference type="EMBL" id="KAL1647141.1"/>
    </source>
</evidence>
<name>A0ABR3TYA8_9PEZI</name>